<evidence type="ECO:0000313" key="2">
    <source>
        <dbReference type="Proteomes" id="UP000516446"/>
    </source>
</evidence>
<proteinExistence type="predicted"/>
<accession>A0A7H1MLD6</accession>
<gene>
    <name evidence="1" type="ORF">FY536_02805</name>
</gene>
<dbReference type="Proteomes" id="UP000516446">
    <property type="component" value="Chromosome"/>
</dbReference>
<organism evidence="1 2">
    <name type="scientific">Weissella koreensis</name>
    <dbReference type="NCBI Taxonomy" id="165096"/>
    <lineage>
        <taxon>Bacteria</taxon>
        <taxon>Bacillati</taxon>
        <taxon>Bacillota</taxon>
        <taxon>Bacilli</taxon>
        <taxon>Lactobacillales</taxon>
        <taxon>Lactobacillaceae</taxon>
        <taxon>Weissella</taxon>
    </lineage>
</organism>
<dbReference type="AlphaFoldDB" id="A0A7H1MLD6"/>
<dbReference type="EMBL" id="CP043431">
    <property type="protein sequence ID" value="QNT64272.1"/>
    <property type="molecule type" value="Genomic_DNA"/>
</dbReference>
<keyword evidence="2" id="KW-1185">Reference proteome</keyword>
<evidence type="ECO:0000313" key="1">
    <source>
        <dbReference type="EMBL" id="QNT64272.1"/>
    </source>
</evidence>
<reference evidence="1 2" key="1">
    <citation type="submission" date="2019-08" db="EMBL/GenBank/DDBJ databases">
        <authorList>
            <person name="Chang H.C."/>
            <person name="Mun S.Y."/>
        </authorList>
    </citation>
    <scope>NUCLEOTIDE SEQUENCE [LARGE SCALE GENOMIC DNA]</scope>
    <source>
        <strain evidence="1 2">SK</strain>
    </source>
</reference>
<name>A0A7H1MLD6_9LACO</name>
<sequence length="206" mass="24004">MNIVGFRKKEQRILISSAYGESQSINFKFEKTEINDAFSLVEFHVFLFDKKINEPDLMIDNRVVSPNTSGQFPWWILAKDKVVLSSQKKELNDVEIYKQFVRPNTELLGISDIGKIYASGLYDKHELVSGMMWNDKNPKIWLIMTLDHNRLFDLVMDQSFITVSDKINFNQMNHADFNTQDGEKNRFSGIYSFGKSKRYLPLKDEG</sequence>
<protein>
    <submittedName>
        <fullName evidence="1">Uncharacterized protein</fullName>
    </submittedName>
</protein>
<dbReference type="RefSeq" id="WP_006845991.1">
    <property type="nucleotide sequence ID" value="NZ_CP026847.1"/>
</dbReference>